<evidence type="ECO:0000313" key="3">
    <source>
        <dbReference type="RefSeq" id="XP_018328800.1"/>
    </source>
</evidence>
<reference evidence="2 3" key="1">
    <citation type="submission" date="2025-04" db="UniProtKB">
        <authorList>
            <consortium name="RefSeq"/>
        </authorList>
    </citation>
    <scope>IDENTIFICATION</scope>
    <source>
        <tissue evidence="2 3">Entire body</tissue>
    </source>
</reference>
<dbReference type="KEGG" id="apln:108739408"/>
<dbReference type="RefSeq" id="XP_018328800.1">
    <property type="nucleotide sequence ID" value="XM_018473298.2"/>
</dbReference>
<sequence>MSSDCRGGFFGASEHDSLTSYGHIQGMLDRDQRTAKLRCRREEDAADSRMYQWSIMNDCTYPYSCCRKNTTKHLSDTFRPSWYYFCSKNRRTSRITRTKAYLRRAFQRLKQALIVSVYLLGFVSVPCSLTAPTVRGNNNVMVDNDRMHSTPKWVNPCNIRHDEETTFAGEAVPNVDLVTQIVHQARIASNYAEQFKEEFAQTMFNTPFEKLHQSWTHVNFNWLPTKEQIPKSLGVPLSNQYLESVELDEILLDAYENLQRIAVGLEQVVWDQEDEQGPFADRFMQAEYNLRALLCEIQTAIYERGLEMRPDVTRDIMAPDERNNENNTKTSKNLRALIVYRDYMNALEYVIESFTHLKSKV</sequence>
<dbReference type="RefSeq" id="XP_018328799.1">
    <property type="nucleotide sequence ID" value="XM_018473297.2"/>
</dbReference>
<dbReference type="AlphaFoldDB" id="A0A1W4WY70"/>
<gene>
    <name evidence="2 3" type="primary">LOC108739408</name>
</gene>
<name>A0A1W4WY70_AGRPL</name>
<dbReference type="Proteomes" id="UP000192223">
    <property type="component" value="Unplaced"/>
</dbReference>
<dbReference type="OrthoDB" id="6049566at2759"/>
<evidence type="ECO:0000313" key="2">
    <source>
        <dbReference type="RefSeq" id="XP_018328799.1"/>
    </source>
</evidence>
<accession>A0A1W4WY70</accession>
<keyword evidence="1" id="KW-1185">Reference proteome</keyword>
<proteinExistence type="predicted"/>
<dbReference type="GeneID" id="108739408"/>
<protein>
    <submittedName>
        <fullName evidence="2 3">Uncharacterized protein LOC108739408 isoform X1</fullName>
    </submittedName>
</protein>
<evidence type="ECO:0000313" key="1">
    <source>
        <dbReference type="Proteomes" id="UP000192223"/>
    </source>
</evidence>
<organism evidence="1 2">
    <name type="scientific">Agrilus planipennis</name>
    <name type="common">Emerald ash borer</name>
    <name type="synonym">Agrilus marcopoli</name>
    <dbReference type="NCBI Taxonomy" id="224129"/>
    <lineage>
        <taxon>Eukaryota</taxon>
        <taxon>Metazoa</taxon>
        <taxon>Ecdysozoa</taxon>
        <taxon>Arthropoda</taxon>
        <taxon>Hexapoda</taxon>
        <taxon>Insecta</taxon>
        <taxon>Pterygota</taxon>
        <taxon>Neoptera</taxon>
        <taxon>Endopterygota</taxon>
        <taxon>Coleoptera</taxon>
        <taxon>Polyphaga</taxon>
        <taxon>Elateriformia</taxon>
        <taxon>Buprestoidea</taxon>
        <taxon>Buprestidae</taxon>
        <taxon>Agrilinae</taxon>
        <taxon>Agrilus</taxon>
    </lineage>
</organism>